<feature type="active site" evidence="6">
    <location>
        <position position="42"/>
    </location>
</feature>
<evidence type="ECO:0000256" key="6">
    <source>
        <dbReference type="PROSITE-ProRule" id="PRU00520"/>
    </source>
</evidence>
<dbReference type="SUPFAM" id="SSF54975">
    <property type="entry name" value="Acylphosphatase/BLUF domain-like"/>
    <property type="match status" value="1"/>
</dbReference>
<name>A0AB39UCP1_9BIFI</name>
<dbReference type="EMBL" id="CP129683">
    <property type="protein sequence ID" value="XDS51507.1"/>
    <property type="molecule type" value="Genomic_DNA"/>
</dbReference>
<dbReference type="PROSITE" id="PS00150">
    <property type="entry name" value="ACYLPHOSPHATASE_1"/>
    <property type="match status" value="1"/>
</dbReference>
<dbReference type="PROSITE" id="PS00151">
    <property type="entry name" value="ACYLPHOSPHATASE_2"/>
    <property type="match status" value="1"/>
</dbReference>
<protein>
    <recommendedName>
        <fullName evidence="3 6">Acylphosphatase</fullName>
        <ecNumber evidence="2 6">3.6.1.7</ecNumber>
    </recommendedName>
</protein>
<dbReference type="EC" id="3.6.1.7" evidence="2 6"/>
<evidence type="ECO:0000256" key="8">
    <source>
        <dbReference type="RuleBase" id="RU004168"/>
    </source>
</evidence>
<dbReference type="InterPro" id="IPR036046">
    <property type="entry name" value="Acylphosphatase-like_dom_sf"/>
</dbReference>
<dbReference type="KEGG" id="bfk:QN062_04915"/>
<dbReference type="PANTHER" id="PTHR10029:SF3">
    <property type="entry name" value="ACYLPHOSPHATASE-RELATED"/>
    <property type="match status" value="1"/>
</dbReference>
<dbReference type="PROSITE" id="PS51160">
    <property type="entry name" value="ACYLPHOSPHATASE_3"/>
    <property type="match status" value="1"/>
</dbReference>
<evidence type="ECO:0000259" key="10">
    <source>
        <dbReference type="PROSITE" id="PS51160"/>
    </source>
</evidence>
<comment type="catalytic activity">
    <reaction evidence="5 6 7">
        <text>an acyl phosphate + H2O = a carboxylate + phosphate + H(+)</text>
        <dbReference type="Rhea" id="RHEA:14965"/>
        <dbReference type="ChEBI" id="CHEBI:15377"/>
        <dbReference type="ChEBI" id="CHEBI:15378"/>
        <dbReference type="ChEBI" id="CHEBI:29067"/>
        <dbReference type="ChEBI" id="CHEBI:43474"/>
        <dbReference type="ChEBI" id="CHEBI:59918"/>
        <dbReference type="EC" id="3.6.1.7"/>
    </reaction>
</comment>
<sequence>MEEWLRSDDRHRDSGDGGETIHPRHIRIHARVFGRVQGVGFRYSAVRVAKRVQVTGWVRNERDGSVTVEAQGSDQAIGALERWLGEGPSWAHVDNIEIERIRPRKERDFVVR</sequence>
<evidence type="ECO:0000256" key="5">
    <source>
        <dbReference type="ARBA" id="ARBA00047645"/>
    </source>
</evidence>
<evidence type="ECO:0000256" key="1">
    <source>
        <dbReference type="ARBA" id="ARBA00005614"/>
    </source>
</evidence>
<dbReference type="InterPro" id="IPR017968">
    <property type="entry name" value="Acylphosphatase_CS"/>
</dbReference>
<organism evidence="11">
    <name type="scientific">Bifidobacterium fermentum</name>
    <dbReference type="NCBI Taxonomy" id="3059035"/>
    <lineage>
        <taxon>Bacteria</taxon>
        <taxon>Bacillati</taxon>
        <taxon>Actinomycetota</taxon>
        <taxon>Actinomycetes</taxon>
        <taxon>Bifidobacteriales</taxon>
        <taxon>Bifidobacteriaceae</taxon>
        <taxon>Bifidobacterium</taxon>
    </lineage>
</organism>
<feature type="region of interest" description="Disordered" evidence="9">
    <location>
        <begin position="1"/>
        <end position="22"/>
    </location>
</feature>
<dbReference type="AlphaFoldDB" id="A0AB39UCP1"/>
<dbReference type="EMBL" id="CP129675">
    <property type="protein sequence ID" value="XDS46855.1"/>
    <property type="molecule type" value="Genomic_DNA"/>
</dbReference>
<dbReference type="RefSeq" id="WP_369342469.1">
    <property type="nucleotide sequence ID" value="NZ_CP129675.1"/>
</dbReference>
<dbReference type="Pfam" id="PF00708">
    <property type="entry name" value="Acylphosphatase"/>
    <property type="match status" value="1"/>
</dbReference>
<dbReference type="PRINTS" id="PR00112">
    <property type="entry name" value="ACYLPHPHTASE"/>
</dbReference>
<dbReference type="Gene3D" id="3.30.70.100">
    <property type="match status" value="1"/>
</dbReference>
<dbReference type="GO" id="GO:0003998">
    <property type="term" value="F:acylphosphatase activity"/>
    <property type="evidence" value="ECO:0007669"/>
    <property type="project" value="UniProtKB-EC"/>
</dbReference>
<dbReference type="InterPro" id="IPR001792">
    <property type="entry name" value="Acylphosphatase-like_dom"/>
</dbReference>
<evidence type="ECO:0000256" key="7">
    <source>
        <dbReference type="RuleBase" id="RU000553"/>
    </source>
</evidence>
<evidence type="ECO:0000256" key="4">
    <source>
        <dbReference type="ARBA" id="ARBA00022801"/>
    </source>
</evidence>
<evidence type="ECO:0000313" key="11">
    <source>
        <dbReference type="EMBL" id="XDS46855.1"/>
    </source>
</evidence>
<keyword evidence="4 6" id="KW-0378">Hydrolase</keyword>
<accession>A0AB39UCP1</accession>
<evidence type="ECO:0000313" key="13">
    <source>
        <dbReference type="EMBL" id="XDS51507.1"/>
    </source>
</evidence>
<evidence type="ECO:0000256" key="9">
    <source>
        <dbReference type="SAM" id="MobiDB-lite"/>
    </source>
</evidence>
<proteinExistence type="inferred from homology"/>
<gene>
    <name evidence="13" type="ORF">QN062_04915</name>
    <name evidence="12" type="ORF">QN216_08930</name>
    <name evidence="11" type="ORF">QN217_01535</name>
</gene>
<evidence type="ECO:0000256" key="3">
    <source>
        <dbReference type="ARBA" id="ARBA00015991"/>
    </source>
</evidence>
<feature type="domain" description="Acylphosphatase-like" evidence="10">
    <location>
        <begin position="27"/>
        <end position="112"/>
    </location>
</feature>
<comment type="similarity">
    <text evidence="1 8">Belongs to the acylphosphatase family.</text>
</comment>
<dbReference type="PANTHER" id="PTHR10029">
    <property type="entry name" value="ACYLPHOSPHATASE"/>
    <property type="match status" value="1"/>
</dbReference>
<reference evidence="11" key="1">
    <citation type="submission" date="2023-07" db="EMBL/GenBank/DDBJ databases">
        <title>Bifidobacterium aquikefiriaerophilum sp. nov. and Bifidobacterium eccum sp. nov., isolated from water kefir.</title>
        <authorList>
            <person name="Breselge S."/>
            <person name="Bellassi P."/>
            <person name="Barcenilla C."/>
            <person name="Alvarez-Ordonez A."/>
            <person name="Morelli L."/>
            <person name="Cotter P.D."/>
        </authorList>
    </citation>
    <scope>NUCLEOTIDE SEQUENCE</scope>
    <source>
        <strain evidence="13">WK012_4_13</strain>
        <strain evidence="12">WK013_4_14</strain>
        <strain evidence="11">WK048_4_13</strain>
    </source>
</reference>
<dbReference type="InterPro" id="IPR020456">
    <property type="entry name" value="Acylphosphatase"/>
</dbReference>
<evidence type="ECO:0000256" key="2">
    <source>
        <dbReference type="ARBA" id="ARBA00012150"/>
    </source>
</evidence>
<evidence type="ECO:0000313" key="12">
    <source>
        <dbReference type="EMBL" id="XDS48438.1"/>
    </source>
</evidence>
<feature type="active site" evidence="6">
    <location>
        <position position="60"/>
    </location>
</feature>
<dbReference type="EMBL" id="CP129682">
    <property type="protein sequence ID" value="XDS48438.1"/>
    <property type="molecule type" value="Genomic_DNA"/>
</dbReference>